<evidence type="ECO:0000256" key="1">
    <source>
        <dbReference type="ARBA" id="ARBA00022598"/>
    </source>
</evidence>
<evidence type="ECO:0000256" key="4">
    <source>
        <dbReference type="PROSITE-ProRule" id="PRU00409"/>
    </source>
</evidence>
<name>A0A0C2CRR2_9BILA</name>
<evidence type="ECO:0000313" key="7">
    <source>
        <dbReference type="Proteomes" id="UP000054047"/>
    </source>
</evidence>
<dbReference type="GO" id="GO:0005524">
    <property type="term" value="F:ATP binding"/>
    <property type="evidence" value="ECO:0007669"/>
    <property type="project" value="UniProtKB-UniRule"/>
</dbReference>
<dbReference type="GO" id="GO:0006541">
    <property type="term" value="P:glutamine metabolic process"/>
    <property type="evidence" value="ECO:0007669"/>
    <property type="project" value="TreeGrafter"/>
</dbReference>
<protein>
    <recommendedName>
        <fullName evidence="5">ATP-grasp domain-containing protein</fullName>
    </recommendedName>
</protein>
<dbReference type="GO" id="GO:0006207">
    <property type="term" value="P:'de novo' pyrimidine nucleobase biosynthetic process"/>
    <property type="evidence" value="ECO:0007669"/>
    <property type="project" value="TreeGrafter"/>
</dbReference>
<evidence type="ECO:0000259" key="5">
    <source>
        <dbReference type="PROSITE" id="PS50975"/>
    </source>
</evidence>
<dbReference type="OrthoDB" id="434at2759"/>
<dbReference type="GO" id="GO:0006228">
    <property type="term" value="P:UTP biosynthetic process"/>
    <property type="evidence" value="ECO:0007669"/>
    <property type="project" value="TreeGrafter"/>
</dbReference>
<dbReference type="GO" id="GO:0004151">
    <property type="term" value="F:dihydroorotase activity"/>
    <property type="evidence" value="ECO:0007669"/>
    <property type="project" value="TreeGrafter"/>
</dbReference>
<dbReference type="EMBL" id="KN743557">
    <property type="protein sequence ID" value="KIH52477.1"/>
    <property type="molecule type" value="Genomic_DNA"/>
</dbReference>
<dbReference type="SUPFAM" id="SSF56059">
    <property type="entry name" value="Glutathione synthetase ATP-binding domain-like"/>
    <property type="match status" value="1"/>
</dbReference>
<feature type="non-terminal residue" evidence="6">
    <location>
        <position position="1"/>
    </location>
</feature>
<accession>A0A0C2CRR2</accession>
<evidence type="ECO:0000256" key="3">
    <source>
        <dbReference type="ARBA" id="ARBA00022840"/>
    </source>
</evidence>
<dbReference type="GO" id="GO:0019240">
    <property type="term" value="P:citrulline biosynthetic process"/>
    <property type="evidence" value="ECO:0007669"/>
    <property type="project" value="TreeGrafter"/>
</dbReference>
<dbReference type="InterPro" id="IPR011761">
    <property type="entry name" value="ATP-grasp"/>
</dbReference>
<feature type="domain" description="ATP-grasp" evidence="5">
    <location>
        <begin position="4"/>
        <end position="67"/>
    </location>
</feature>
<dbReference type="GO" id="GO:0004070">
    <property type="term" value="F:aspartate carbamoyltransferase activity"/>
    <property type="evidence" value="ECO:0007669"/>
    <property type="project" value="TreeGrafter"/>
</dbReference>
<dbReference type="PANTHER" id="PTHR11405">
    <property type="entry name" value="CARBAMOYLTRANSFERASE FAMILY MEMBER"/>
    <property type="match status" value="1"/>
</dbReference>
<gene>
    <name evidence="6" type="ORF">ANCDUO_17423</name>
</gene>
<dbReference type="InterPro" id="IPR005479">
    <property type="entry name" value="CPAse_ATP-bd"/>
</dbReference>
<dbReference type="AlphaFoldDB" id="A0A0C2CRR2"/>
<dbReference type="Gene3D" id="3.30.470.20">
    <property type="entry name" value="ATP-grasp fold, B domain"/>
    <property type="match status" value="1"/>
</dbReference>
<dbReference type="PROSITE" id="PS50975">
    <property type="entry name" value="ATP_GRASP"/>
    <property type="match status" value="1"/>
</dbReference>
<dbReference type="Proteomes" id="UP000054047">
    <property type="component" value="Unassembled WGS sequence"/>
</dbReference>
<dbReference type="GO" id="GO:0005829">
    <property type="term" value="C:cytosol"/>
    <property type="evidence" value="ECO:0007669"/>
    <property type="project" value="TreeGrafter"/>
</dbReference>
<dbReference type="PANTHER" id="PTHR11405:SF5">
    <property type="entry name" value="CAD PROTEIN"/>
    <property type="match status" value="1"/>
</dbReference>
<keyword evidence="1" id="KW-0436">Ligase</keyword>
<organism evidence="6 7">
    <name type="scientific">Ancylostoma duodenale</name>
    <dbReference type="NCBI Taxonomy" id="51022"/>
    <lineage>
        <taxon>Eukaryota</taxon>
        <taxon>Metazoa</taxon>
        <taxon>Ecdysozoa</taxon>
        <taxon>Nematoda</taxon>
        <taxon>Chromadorea</taxon>
        <taxon>Rhabditida</taxon>
        <taxon>Rhabditina</taxon>
        <taxon>Rhabditomorpha</taxon>
        <taxon>Strongyloidea</taxon>
        <taxon>Ancylostomatidae</taxon>
        <taxon>Ancylostomatinae</taxon>
        <taxon>Ancylostoma</taxon>
    </lineage>
</organism>
<evidence type="ECO:0000313" key="6">
    <source>
        <dbReference type="EMBL" id="KIH52477.1"/>
    </source>
</evidence>
<dbReference type="GO" id="GO:0004088">
    <property type="term" value="F:carbamoyl-phosphate synthase (glutamine-hydrolyzing) activity"/>
    <property type="evidence" value="ECO:0007669"/>
    <property type="project" value="TreeGrafter"/>
</dbReference>
<sequence length="101" mass="11020">VTLDRIKEITYQIAGAFNANGPFNMQLIAKDNELKVIECNLRVSRSFPFVSKTLDFDFVALATRAMMAADNPAIGASLKKHSLLRGKGRVGVKVGVVPDEL</sequence>
<dbReference type="GO" id="GO:0046872">
    <property type="term" value="F:metal ion binding"/>
    <property type="evidence" value="ECO:0007669"/>
    <property type="project" value="InterPro"/>
</dbReference>
<keyword evidence="7" id="KW-1185">Reference proteome</keyword>
<dbReference type="PROSITE" id="PS00867">
    <property type="entry name" value="CPSASE_2"/>
    <property type="match status" value="1"/>
</dbReference>
<proteinExistence type="predicted"/>
<evidence type="ECO:0000256" key="2">
    <source>
        <dbReference type="ARBA" id="ARBA00022741"/>
    </source>
</evidence>
<reference evidence="6 7" key="1">
    <citation type="submission" date="2013-12" db="EMBL/GenBank/DDBJ databases">
        <title>Draft genome of the parsitic nematode Ancylostoma duodenale.</title>
        <authorList>
            <person name="Mitreva M."/>
        </authorList>
    </citation>
    <scope>NUCLEOTIDE SEQUENCE [LARGE SCALE GENOMIC DNA]</scope>
    <source>
        <strain evidence="6 7">Zhejiang</strain>
    </source>
</reference>
<keyword evidence="3 4" id="KW-0067">ATP-binding</keyword>
<keyword evidence="2 4" id="KW-0547">Nucleotide-binding</keyword>